<gene>
    <name evidence="1" type="ORF">D8839_05810</name>
</gene>
<evidence type="ECO:0000313" key="2">
    <source>
        <dbReference type="Proteomes" id="UP000274376"/>
    </source>
</evidence>
<dbReference type="Pfam" id="PF06152">
    <property type="entry name" value="Phage_min_cap2"/>
    <property type="match status" value="1"/>
</dbReference>
<dbReference type="AlphaFoldDB" id="A0A3R9LAN5"/>
<evidence type="ECO:0000313" key="1">
    <source>
        <dbReference type="EMBL" id="RSJ07672.1"/>
    </source>
</evidence>
<dbReference type="InterPro" id="IPR009319">
    <property type="entry name" value="Phage_A118_VSP1"/>
</dbReference>
<dbReference type="Proteomes" id="UP000274376">
    <property type="component" value="Unassembled WGS sequence"/>
</dbReference>
<accession>A0A3R9LAN5</accession>
<proteinExistence type="predicted"/>
<organism evidence="1 2">
    <name type="scientific">Streptococcus mitis</name>
    <dbReference type="NCBI Taxonomy" id="28037"/>
    <lineage>
        <taxon>Bacteria</taxon>
        <taxon>Bacillati</taxon>
        <taxon>Bacillota</taxon>
        <taxon>Bacilli</taxon>
        <taxon>Lactobacillales</taxon>
        <taxon>Streptococcaceae</taxon>
        <taxon>Streptococcus</taxon>
        <taxon>Streptococcus mitis group</taxon>
    </lineage>
</organism>
<name>A0A3R9LAN5_STRMT</name>
<comment type="caution">
    <text evidence="1">The sequence shown here is derived from an EMBL/GenBank/DDBJ whole genome shotgun (WGS) entry which is preliminary data.</text>
</comment>
<sequence>MKQYPRESRKLTLNDQQFSLQMQGVGDIYEKLQIDLFDRMIKRLKERSSVDLIRNPYIWQLEKLNDMYMLNEQNLKLISERTGIAERLLRDVIENEGLKVYKDTKQQLEEDLNKIPKGEISNGVTDSLEAYSRQAVSDLNLINTTLAKSLQAAYKAIVEETVAQVVAGTKTSDRALHDTIMKWQKNSFTGFVDKAGRHWKADSYARAIIKSTTYKVYNEMRTRPAEELGIDTFYYSMKAMARPACSPLQGQIVTKGASREIDGITIYSLSDYGYGTAAGCLGIHCGHYLTPFIVGVHELPNLPDYLKNLTPEQAEENARIEASQRGLERLIKTHKERLHYAHTLQDDKMIQAERLKVRGYQTKIRNLINQHDFLTRDYRREKLYVS</sequence>
<dbReference type="GO" id="GO:0005198">
    <property type="term" value="F:structural molecule activity"/>
    <property type="evidence" value="ECO:0007669"/>
    <property type="project" value="InterPro"/>
</dbReference>
<reference evidence="1 2" key="1">
    <citation type="submission" date="2018-11" db="EMBL/GenBank/DDBJ databases">
        <title>Species Designations Belie Phenotypic and Genotypic Heterogeneity in Oral Streptococci.</title>
        <authorList>
            <person name="Velsko I."/>
        </authorList>
    </citation>
    <scope>NUCLEOTIDE SEQUENCE [LARGE SCALE GENOMIC DNA]</scope>
    <source>
        <strain evidence="1 2">BCC36</strain>
    </source>
</reference>
<dbReference type="EMBL" id="RJOE01000010">
    <property type="protein sequence ID" value="RSJ07672.1"/>
    <property type="molecule type" value="Genomic_DNA"/>
</dbReference>
<protein>
    <submittedName>
        <fullName evidence="1">Phage minor capsid protein 2</fullName>
    </submittedName>
</protein>